<evidence type="ECO:0000313" key="4">
    <source>
        <dbReference type="Proteomes" id="UP000494216"/>
    </source>
</evidence>
<dbReference type="AlphaFoldDB" id="A0A8S0WBY2"/>
<protein>
    <recommendedName>
        <fullName evidence="2">SPW repeat-containing integral membrane domain-containing protein</fullName>
    </recommendedName>
</protein>
<dbReference type="InterPro" id="IPR005530">
    <property type="entry name" value="SPW"/>
</dbReference>
<feature type="transmembrane region" description="Helical" evidence="1">
    <location>
        <begin position="12"/>
        <end position="29"/>
    </location>
</feature>
<reference evidence="3 4" key="1">
    <citation type="submission" date="2020-02" db="EMBL/GenBank/DDBJ databases">
        <authorList>
            <person name="Hogendoorn C."/>
        </authorList>
    </citation>
    <scope>NUCLEOTIDE SEQUENCE [LARGE SCALE GENOMIC DNA]</scope>
    <source>
        <strain evidence="3">METHB21</strain>
    </source>
</reference>
<evidence type="ECO:0000259" key="2">
    <source>
        <dbReference type="Pfam" id="PF03779"/>
    </source>
</evidence>
<dbReference type="RefSeq" id="WP_174626825.1">
    <property type="nucleotide sequence ID" value="NZ_CADCXN010000087.1"/>
</dbReference>
<dbReference type="Proteomes" id="UP000494216">
    <property type="component" value="Unassembled WGS sequence"/>
</dbReference>
<dbReference type="Pfam" id="PF03779">
    <property type="entry name" value="SPW"/>
    <property type="match status" value="1"/>
</dbReference>
<keyword evidence="4" id="KW-1185">Reference proteome</keyword>
<sequence>MKIISSTTHGYLDFATVVIFLLAPTLFGLSGLPAMLAYALAIIHLLVTIGTDFPSGVAKILPFPLHGWIERVVGPLLVVSPFILGFADVAVARNFYILIGIIIILAGVFTDYKKTTS</sequence>
<keyword evidence="1" id="KW-1133">Transmembrane helix</keyword>
<keyword evidence="1" id="KW-0472">Membrane</keyword>
<gene>
    <name evidence="3" type="ORF">METHB2_560016</name>
</gene>
<keyword evidence="1" id="KW-0812">Transmembrane</keyword>
<accession>A0A8S0WBY2</accession>
<evidence type="ECO:0000313" key="3">
    <source>
        <dbReference type="EMBL" id="CAA9892025.1"/>
    </source>
</evidence>
<name>A0A8S0WBY2_9GAMM</name>
<dbReference type="EMBL" id="CADCXN010000087">
    <property type="protein sequence ID" value="CAA9892025.1"/>
    <property type="molecule type" value="Genomic_DNA"/>
</dbReference>
<feature type="transmembrane region" description="Helical" evidence="1">
    <location>
        <begin position="93"/>
        <end position="112"/>
    </location>
</feature>
<comment type="caution">
    <text evidence="3">The sequence shown here is derived from an EMBL/GenBank/DDBJ whole genome shotgun (WGS) entry which is preliminary data.</text>
</comment>
<organism evidence="3 4">
    <name type="scientific">Candidatus Methylobacter favarea</name>
    <dbReference type="NCBI Taxonomy" id="2707345"/>
    <lineage>
        <taxon>Bacteria</taxon>
        <taxon>Pseudomonadati</taxon>
        <taxon>Pseudomonadota</taxon>
        <taxon>Gammaproteobacteria</taxon>
        <taxon>Methylococcales</taxon>
        <taxon>Methylococcaceae</taxon>
        <taxon>Methylobacter</taxon>
    </lineage>
</organism>
<evidence type="ECO:0000256" key="1">
    <source>
        <dbReference type="SAM" id="Phobius"/>
    </source>
</evidence>
<feature type="transmembrane region" description="Helical" evidence="1">
    <location>
        <begin position="35"/>
        <end position="56"/>
    </location>
</feature>
<feature type="domain" description="SPW repeat-containing integral membrane" evidence="2">
    <location>
        <begin position="9"/>
        <end position="107"/>
    </location>
</feature>
<proteinExistence type="predicted"/>